<evidence type="ECO:0000256" key="1">
    <source>
        <dbReference type="ARBA" id="ARBA00009437"/>
    </source>
</evidence>
<dbReference type="OrthoDB" id="7260751at2"/>
<evidence type="ECO:0000313" key="8">
    <source>
        <dbReference type="Proteomes" id="UP000244810"/>
    </source>
</evidence>
<reference evidence="7 8" key="1">
    <citation type="journal article" date="2011" name="Syst. Appl. Microbiol.">
        <title>Defluviimonas denitrificans gen. nov., sp. nov., and Pararhodobacter aggregans gen. nov., sp. nov., non-phototrophic Rhodobacteraceae from the biofilter of a marine aquaculture.</title>
        <authorList>
            <person name="Foesel B.U."/>
            <person name="Drake H.L."/>
            <person name="Schramm A."/>
        </authorList>
    </citation>
    <scope>NUCLEOTIDE SEQUENCE [LARGE SCALE GENOMIC DNA]</scope>
    <source>
        <strain evidence="7 8">D1-19</strain>
    </source>
</reference>
<dbReference type="PANTHER" id="PTHR30419">
    <property type="entry name" value="HTH-TYPE TRANSCRIPTIONAL REGULATOR YBHD"/>
    <property type="match status" value="1"/>
</dbReference>
<dbReference type="SUPFAM" id="SSF46785">
    <property type="entry name" value="Winged helix' DNA-binding domain"/>
    <property type="match status" value="2"/>
</dbReference>
<dbReference type="Proteomes" id="UP000244810">
    <property type="component" value="Unassembled WGS sequence"/>
</dbReference>
<feature type="domain" description="HTH lysR-type" evidence="6">
    <location>
        <begin position="114"/>
        <end position="169"/>
    </location>
</feature>
<dbReference type="InterPro" id="IPR001711">
    <property type="entry name" value="PLipase_C_Pinositol-sp_Y"/>
</dbReference>
<dbReference type="PROSITE" id="PS50931">
    <property type="entry name" value="HTH_LYSR"/>
    <property type="match status" value="2"/>
</dbReference>
<keyword evidence="2" id="KW-0805">Transcription regulation</keyword>
<evidence type="ECO:0000259" key="6">
    <source>
        <dbReference type="PROSITE" id="PS50931"/>
    </source>
</evidence>
<dbReference type="InterPro" id="IPR050950">
    <property type="entry name" value="HTH-type_LysR_regulators"/>
</dbReference>
<dbReference type="InterPro" id="IPR036390">
    <property type="entry name" value="WH_DNA-bd_sf"/>
</dbReference>
<dbReference type="Gene3D" id="3.40.190.10">
    <property type="entry name" value="Periplasmic binding protein-like II"/>
    <property type="match status" value="2"/>
</dbReference>
<evidence type="ECO:0000256" key="3">
    <source>
        <dbReference type="ARBA" id="ARBA00023125"/>
    </source>
</evidence>
<dbReference type="AlphaFoldDB" id="A0A2T7UX20"/>
<dbReference type="PRINTS" id="PR00039">
    <property type="entry name" value="HTHLYSR"/>
</dbReference>
<dbReference type="InterPro" id="IPR005119">
    <property type="entry name" value="LysR_subst-bd"/>
</dbReference>
<evidence type="ECO:0000256" key="2">
    <source>
        <dbReference type="ARBA" id="ARBA00023015"/>
    </source>
</evidence>
<evidence type="ECO:0000259" key="5">
    <source>
        <dbReference type="PROSITE" id="PS50008"/>
    </source>
</evidence>
<dbReference type="PANTHER" id="PTHR30419:SF8">
    <property type="entry name" value="NITROGEN ASSIMILATION TRANSCRIPTIONAL ACTIVATOR-RELATED"/>
    <property type="match status" value="1"/>
</dbReference>
<name>A0A2T7UX20_9RHOB</name>
<dbReference type="GO" id="GO:0006629">
    <property type="term" value="P:lipid metabolic process"/>
    <property type="evidence" value="ECO:0007669"/>
    <property type="project" value="InterPro"/>
</dbReference>
<dbReference type="GO" id="GO:0005829">
    <property type="term" value="C:cytosol"/>
    <property type="evidence" value="ECO:0007669"/>
    <property type="project" value="TreeGrafter"/>
</dbReference>
<accession>A0A2T7UX20</accession>
<dbReference type="InterPro" id="IPR000847">
    <property type="entry name" value="LysR_HTH_N"/>
</dbReference>
<dbReference type="GO" id="GO:0003700">
    <property type="term" value="F:DNA-binding transcription factor activity"/>
    <property type="evidence" value="ECO:0007669"/>
    <property type="project" value="InterPro"/>
</dbReference>
<dbReference type="Pfam" id="PF00126">
    <property type="entry name" value="HTH_1"/>
    <property type="match status" value="2"/>
</dbReference>
<comment type="similarity">
    <text evidence="1">Belongs to the LysR transcriptional regulatory family.</text>
</comment>
<evidence type="ECO:0008006" key="9">
    <source>
        <dbReference type="Google" id="ProtNLM"/>
    </source>
</evidence>
<dbReference type="GO" id="GO:0004435">
    <property type="term" value="F:phosphatidylinositol-4,5-bisphosphate phospholipase C activity"/>
    <property type="evidence" value="ECO:0007669"/>
    <property type="project" value="InterPro"/>
</dbReference>
<dbReference type="SUPFAM" id="SSF53850">
    <property type="entry name" value="Periplasmic binding protein-like II"/>
    <property type="match status" value="1"/>
</dbReference>
<proteinExistence type="inferred from homology"/>
<keyword evidence="8" id="KW-1185">Reference proteome</keyword>
<protein>
    <recommendedName>
        <fullName evidence="9">LysR family transcriptional regulator</fullName>
    </recommendedName>
</protein>
<feature type="domain" description="HTH lysR-type" evidence="6">
    <location>
        <begin position="22"/>
        <end position="76"/>
    </location>
</feature>
<feature type="domain" description="PI-PLC Y-box" evidence="5">
    <location>
        <begin position="315"/>
        <end position="376"/>
    </location>
</feature>
<dbReference type="GO" id="GO:0003677">
    <property type="term" value="F:DNA binding"/>
    <property type="evidence" value="ECO:0007669"/>
    <property type="project" value="UniProtKB-KW"/>
</dbReference>
<dbReference type="Gene3D" id="1.10.10.10">
    <property type="entry name" value="Winged helix-like DNA-binding domain superfamily/Winged helix DNA-binding domain"/>
    <property type="match status" value="2"/>
</dbReference>
<sequence length="411" mass="44729">MFDLNITRHFAYIRAMNPALPLSAAEIRAVRALAEHRRTAQAAEALNLSQSALSRHVRAAEERLGVTLFQRGWSGTDTTAAGDVVARQCQRVLNRIEAFDAAHPPARLAALARWRHLRAVSTCVRAGSASAAAQALGMRQPAVSQALGEVAGYAGQPLFARRPDGLQALPVARDLAFLWHEVAQELGALAGLLDSSTTGLSGRVAVGMLPFSGQNLVVEAFAEMTRDHPRLRLVAVPGGYSMLVDALLRGEIDLIMGTLRVPPPPGLTEEWLYDEEYVMIARRDHPCHAGPFTREALAALNWSVAPHGTPVRRYFEAFFLDAPRPPQTQSVEIFSFANAEQMSLGSESVAMLCYSRERLARLNPDLKRLDVALPDPRVPIGLTRRADTPNPAAVEVFVACLRRHIAALGLV</sequence>
<dbReference type="EMBL" id="QDDR01000001">
    <property type="protein sequence ID" value="PVE49317.1"/>
    <property type="molecule type" value="Genomic_DNA"/>
</dbReference>
<keyword evidence="3" id="KW-0238">DNA-binding</keyword>
<organism evidence="7 8">
    <name type="scientific">Pararhodobacter aggregans</name>
    <dbReference type="NCBI Taxonomy" id="404875"/>
    <lineage>
        <taxon>Bacteria</taxon>
        <taxon>Pseudomonadati</taxon>
        <taxon>Pseudomonadota</taxon>
        <taxon>Alphaproteobacteria</taxon>
        <taxon>Rhodobacterales</taxon>
        <taxon>Paracoccaceae</taxon>
        <taxon>Pararhodobacter</taxon>
    </lineage>
</organism>
<gene>
    <name evidence="7" type="ORF">DDE23_02620</name>
</gene>
<dbReference type="GO" id="GO:0035556">
    <property type="term" value="P:intracellular signal transduction"/>
    <property type="evidence" value="ECO:0007669"/>
    <property type="project" value="InterPro"/>
</dbReference>
<dbReference type="RefSeq" id="WP_107749821.1">
    <property type="nucleotide sequence ID" value="NZ_QDDR01000001.1"/>
</dbReference>
<dbReference type="InterPro" id="IPR036388">
    <property type="entry name" value="WH-like_DNA-bd_sf"/>
</dbReference>
<evidence type="ECO:0000313" key="7">
    <source>
        <dbReference type="EMBL" id="PVE49317.1"/>
    </source>
</evidence>
<dbReference type="PROSITE" id="PS50008">
    <property type="entry name" value="PIPLC_Y_DOMAIN"/>
    <property type="match status" value="1"/>
</dbReference>
<keyword evidence="4" id="KW-0804">Transcription</keyword>
<evidence type="ECO:0000256" key="4">
    <source>
        <dbReference type="ARBA" id="ARBA00023163"/>
    </source>
</evidence>
<comment type="caution">
    <text evidence="7">The sequence shown here is derived from an EMBL/GenBank/DDBJ whole genome shotgun (WGS) entry which is preliminary data.</text>
</comment>
<dbReference type="Pfam" id="PF03466">
    <property type="entry name" value="LysR_substrate"/>
    <property type="match status" value="1"/>
</dbReference>